<dbReference type="Pfam" id="PF01494">
    <property type="entry name" value="FAD_binding_3"/>
    <property type="match status" value="1"/>
</dbReference>
<keyword evidence="2" id="KW-0285">Flavoprotein</keyword>
<dbReference type="Gene3D" id="3.50.50.60">
    <property type="entry name" value="FAD/NAD(P)-binding domain"/>
    <property type="match status" value="1"/>
</dbReference>
<dbReference type="GO" id="GO:0004497">
    <property type="term" value="F:monooxygenase activity"/>
    <property type="evidence" value="ECO:0007669"/>
    <property type="project" value="UniProtKB-KW"/>
</dbReference>
<dbReference type="Proteomes" id="UP001172681">
    <property type="component" value="Unassembled WGS sequence"/>
</dbReference>
<dbReference type="PRINTS" id="PR00420">
    <property type="entry name" value="RNGMNOXGNASE"/>
</dbReference>
<keyword evidence="3" id="KW-0274">FAD</keyword>
<dbReference type="InterPro" id="IPR036188">
    <property type="entry name" value="FAD/NAD-bd_sf"/>
</dbReference>
<comment type="similarity">
    <text evidence="1">Belongs to the paxM FAD-dependent monooxygenase family.</text>
</comment>
<evidence type="ECO:0000313" key="7">
    <source>
        <dbReference type="EMBL" id="KAJ9635000.1"/>
    </source>
</evidence>
<evidence type="ECO:0000259" key="6">
    <source>
        <dbReference type="Pfam" id="PF01494"/>
    </source>
</evidence>
<evidence type="ECO:0000313" key="8">
    <source>
        <dbReference type="Proteomes" id="UP001172681"/>
    </source>
</evidence>
<dbReference type="PANTHER" id="PTHR13789:SF309">
    <property type="entry name" value="PUTATIVE (AFU_ORTHOLOGUE AFUA_6G14510)-RELATED"/>
    <property type="match status" value="1"/>
</dbReference>
<evidence type="ECO:0000256" key="3">
    <source>
        <dbReference type="ARBA" id="ARBA00022827"/>
    </source>
</evidence>
<sequence length="305" mass="33252">MSEVSVLIIGCGVAGPVLANFLKRRGYNPIVFEKVSKLGDAGASLMLMPNGLKVLNKVGVAEKVEKGSQPLEAFQDLTSDGGLLGSSDLPQSFRSKYGEPAMGVKRTELNLMLKTMLTELDVDVREGWELEDIEEGEDSVTAHFKGHGSVTGSFLIGCDGIKAASRRILLRKRGLSEGLPDFTGLTQTAGLSPTPQALKTRHSMRNWFGEGVHMIAYPVSPDVTSWALTLPEGEGNEADWGLCSAQEIAARREKLLDKISSWKDKSPAELVQKPSRIIKFGIFDRTEMSPNQWYSRRCVLVGDAV</sequence>
<accession>A0AA39CX33</accession>
<dbReference type="EMBL" id="JAPDRN010000035">
    <property type="protein sequence ID" value="KAJ9635000.1"/>
    <property type="molecule type" value="Genomic_DNA"/>
</dbReference>
<feature type="domain" description="FAD-binding" evidence="6">
    <location>
        <begin position="3"/>
        <end position="304"/>
    </location>
</feature>
<dbReference type="InterPro" id="IPR002938">
    <property type="entry name" value="FAD-bd"/>
</dbReference>
<gene>
    <name evidence="7" type="ORF">H2204_005955</name>
</gene>
<dbReference type="SUPFAM" id="SSF51905">
    <property type="entry name" value="FAD/NAD(P)-binding domain"/>
    <property type="match status" value="1"/>
</dbReference>
<keyword evidence="5" id="KW-0503">Monooxygenase</keyword>
<name>A0AA39CX33_9EURO</name>
<proteinExistence type="inferred from homology"/>
<dbReference type="AlphaFoldDB" id="A0AA39CX33"/>
<protein>
    <recommendedName>
        <fullName evidence="6">FAD-binding domain-containing protein</fullName>
    </recommendedName>
</protein>
<keyword evidence="8" id="KW-1185">Reference proteome</keyword>
<evidence type="ECO:0000256" key="5">
    <source>
        <dbReference type="ARBA" id="ARBA00023033"/>
    </source>
</evidence>
<evidence type="ECO:0000256" key="4">
    <source>
        <dbReference type="ARBA" id="ARBA00023002"/>
    </source>
</evidence>
<reference evidence="7" key="1">
    <citation type="submission" date="2022-10" db="EMBL/GenBank/DDBJ databases">
        <title>Culturing micro-colonial fungi from biological soil crusts in the Mojave desert and describing Neophaeococcomyces mojavensis, and introducing the new genera and species Taxawa tesnikishii.</title>
        <authorList>
            <person name="Kurbessoian T."/>
            <person name="Stajich J.E."/>
        </authorList>
    </citation>
    <scope>NUCLEOTIDE SEQUENCE</scope>
    <source>
        <strain evidence="7">TK_35</strain>
    </source>
</reference>
<dbReference type="InterPro" id="IPR050493">
    <property type="entry name" value="FAD-dep_Monooxygenase_BioMet"/>
</dbReference>
<comment type="caution">
    <text evidence="7">The sequence shown here is derived from an EMBL/GenBank/DDBJ whole genome shotgun (WGS) entry which is preliminary data.</text>
</comment>
<keyword evidence="4" id="KW-0560">Oxidoreductase</keyword>
<evidence type="ECO:0000256" key="1">
    <source>
        <dbReference type="ARBA" id="ARBA00007992"/>
    </source>
</evidence>
<dbReference type="GO" id="GO:0071949">
    <property type="term" value="F:FAD binding"/>
    <property type="evidence" value="ECO:0007669"/>
    <property type="project" value="InterPro"/>
</dbReference>
<organism evidence="7 8">
    <name type="scientific">Knufia peltigerae</name>
    <dbReference type="NCBI Taxonomy" id="1002370"/>
    <lineage>
        <taxon>Eukaryota</taxon>
        <taxon>Fungi</taxon>
        <taxon>Dikarya</taxon>
        <taxon>Ascomycota</taxon>
        <taxon>Pezizomycotina</taxon>
        <taxon>Eurotiomycetes</taxon>
        <taxon>Chaetothyriomycetidae</taxon>
        <taxon>Chaetothyriales</taxon>
        <taxon>Trichomeriaceae</taxon>
        <taxon>Knufia</taxon>
    </lineage>
</organism>
<dbReference type="PANTHER" id="PTHR13789">
    <property type="entry name" value="MONOOXYGENASE"/>
    <property type="match status" value="1"/>
</dbReference>
<evidence type="ECO:0000256" key="2">
    <source>
        <dbReference type="ARBA" id="ARBA00022630"/>
    </source>
</evidence>